<sequence>MLRLQNINRINHVHRNLLNEEKNKINVCVNEYKDIIWNNNSKTCKNKYKNINNLHNIIKSSILKNYKNVYFYKNLLRVAENRKNDFSLHQINIIIKSLIKAKIYRYSLFNSFEIPILKYINYLNTLINDTKNNNNLKYINELYKNLHLNEERYKSNKECNLNSCIISDQFNILVDIFKSYNYINYKYDYFYETLFFFLTKNYMYLNNGKRLLDIWMIYLNRFLCNDVIFLQNRNNLFNINQVHTLRKNKNFKFFRLYRHKYTYNIKMKTVYNYTIISKKKVNKIGKKTCYSSIFCKNNIFSICKYVTMIILRNEKLFRYKNKNINKIKSFYISNGYMYKIRNSNIIMSNLSVKYLIKINFINNLAFLKKNYFPNELLNNINFLQKLSTSLSEFNMKSILFNIYIKKVKKLNEASKTNNNFLIEKK</sequence>
<dbReference type="KEGG" id="prel:PRELSG_0011000"/>
<dbReference type="VEuPathDB" id="PlasmoDB:PRELSG_0011000"/>
<dbReference type="Proteomes" id="UP000220158">
    <property type="component" value="Unassembled WGS sequence"/>
</dbReference>
<name>A0A1J1GPD8_PLARL</name>
<evidence type="ECO:0000313" key="2">
    <source>
        <dbReference type="Proteomes" id="UP000220158"/>
    </source>
</evidence>
<dbReference type="OMA" id="CRNKYKN"/>
<dbReference type="EMBL" id="CVMU01000401">
    <property type="protein sequence ID" value="CRG85404.1"/>
    <property type="molecule type" value="Genomic_DNA"/>
</dbReference>
<evidence type="ECO:0000313" key="1">
    <source>
        <dbReference type="EMBL" id="CRG85404.1"/>
    </source>
</evidence>
<accession>A0A1J1GPD8</accession>
<dbReference type="GeneID" id="39734026"/>
<dbReference type="OrthoDB" id="371757at2759"/>
<keyword evidence="2" id="KW-1185">Reference proteome</keyword>
<dbReference type="RefSeq" id="XP_028531302.1">
    <property type="nucleotide sequence ID" value="XM_028677223.1"/>
</dbReference>
<proteinExistence type="predicted"/>
<protein>
    <submittedName>
        <fullName evidence="1">Uncharacterized protein</fullName>
    </submittedName>
</protein>
<gene>
    <name evidence="1" type="ORF">PRELSG_0011000</name>
</gene>
<organism evidence="1 2">
    <name type="scientific">Plasmodium relictum</name>
    <dbReference type="NCBI Taxonomy" id="85471"/>
    <lineage>
        <taxon>Eukaryota</taxon>
        <taxon>Sar</taxon>
        <taxon>Alveolata</taxon>
        <taxon>Apicomplexa</taxon>
        <taxon>Aconoidasida</taxon>
        <taxon>Haemosporida</taxon>
        <taxon>Plasmodiidae</taxon>
        <taxon>Plasmodium</taxon>
        <taxon>Plasmodium (Haemamoeba)</taxon>
    </lineage>
</organism>
<dbReference type="AlphaFoldDB" id="A0A1J1GPD8"/>
<reference evidence="1 2" key="1">
    <citation type="submission" date="2015-04" db="EMBL/GenBank/DDBJ databases">
        <authorList>
            <consortium name="Pathogen Informatics"/>
        </authorList>
    </citation>
    <scope>NUCLEOTIDE SEQUENCE [LARGE SCALE GENOMIC DNA]</scope>
    <source>
        <strain evidence="1 2">SGS1</strain>
    </source>
</reference>